<dbReference type="GeneID" id="98290505"/>
<proteinExistence type="predicted"/>
<keyword evidence="3" id="KW-1185">Reference proteome</keyword>
<evidence type="ECO:0000313" key="3">
    <source>
        <dbReference type="Proteomes" id="UP001218034"/>
    </source>
</evidence>
<name>A0ABY8CFK8_9ARCH</name>
<accession>A0ABY8CFK8</accession>
<evidence type="ECO:0000256" key="1">
    <source>
        <dbReference type="SAM" id="MobiDB-lite"/>
    </source>
</evidence>
<dbReference type="Proteomes" id="UP001218034">
    <property type="component" value="Chromosome"/>
</dbReference>
<feature type="region of interest" description="Disordered" evidence="1">
    <location>
        <begin position="46"/>
        <end position="66"/>
    </location>
</feature>
<protein>
    <submittedName>
        <fullName evidence="2">Uncharacterized protein</fullName>
    </submittedName>
</protein>
<evidence type="ECO:0000313" key="2">
    <source>
        <dbReference type="EMBL" id="WEL19490.1"/>
    </source>
</evidence>
<sequence length="66" mass="7599">MKCKVCGRDKQELEEEFGIDIEMKEHQGMNKCSKCISEYERELGGDEEAVQNDSSVEGDWKRKITA</sequence>
<dbReference type="EMBL" id="CP104395">
    <property type="protein sequence ID" value="WEL19490.1"/>
    <property type="molecule type" value="Genomic_DNA"/>
</dbReference>
<gene>
    <name evidence="2" type="ORF">SVXNc_0470</name>
</gene>
<dbReference type="RefSeq" id="WP_347722360.1">
    <property type="nucleotide sequence ID" value="NZ_CP104395.1"/>
</dbReference>
<organism evidence="2 3">
    <name type="scientific">Candidatus Nanohalococcus occultus</name>
    <dbReference type="NCBI Taxonomy" id="2978047"/>
    <lineage>
        <taxon>Archaea</taxon>
        <taxon>Candidatus Nanohalarchaeota</taxon>
        <taxon>Candidatus Nanohalarchaeota incertae sedis</taxon>
        <taxon>Candidatus Nanohalococcus</taxon>
    </lineage>
</organism>
<reference evidence="2 3" key="1">
    <citation type="submission" date="2022-09" db="EMBL/GenBank/DDBJ databases">
        <title>Xylan utilization by haloarchaea-nanohaloarchaea associations.</title>
        <authorList>
            <person name="Yakimov M."/>
        </authorList>
    </citation>
    <scope>NUCLEOTIDE SEQUENCE [LARGE SCALE GENOMIC DNA]</scope>
    <source>
        <strain evidence="2 3">SVXNc</strain>
    </source>
</reference>